<dbReference type="Proteomes" id="UP001152797">
    <property type="component" value="Unassembled WGS sequence"/>
</dbReference>
<feature type="transmembrane region" description="Helical" evidence="5">
    <location>
        <begin position="1053"/>
        <end position="1074"/>
    </location>
</feature>
<dbReference type="SUPFAM" id="SSF55856">
    <property type="entry name" value="Cytochrome b5-like heme/steroid binding domain"/>
    <property type="match status" value="1"/>
</dbReference>
<dbReference type="Pfam" id="PF00173">
    <property type="entry name" value="Cyt-b5"/>
    <property type="match status" value="1"/>
</dbReference>
<evidence type="ECO:0000256" key="3">
    <source>
        <dbReference type="ARBA" id="ARBA00023004"/>
    </source>
</evidence>
<keyword evidence="5" id="KW-0472">Membrane</keyword>
<dbReference type="InterPro" id="IPR001199">
    <property type="entry name" value="Cyt_B5-like_heme/steroid-bd"/>
</dbReference>
<feature type="transmembrane region" description="Helical" evidence="5">
    <location>
        <begin position="28"/>
        <end position="46"/>
    </location>
</feature>
<keyword evidence="5" id="KW-0812">Transmembrane</keyword>
<reference evidence="8 9" key="2">
    <citation type="submission" date="2024-05" db="EMBL/GenBank/DDBJ databases">
        <authorList>
            <person name="Chen Y."/>
            <person name="Shah S."/>
            <person name="Dougan E. K."/>
            <person name="Thang M."/>
            <person name="Chan C."/>
        </authorList>
    </citation>
    <scope>NUCLEOTIDE SEQUENCE [LARGE SCALE GENOMIC DNA]</scope>
</reference>
<evidence type="ECO:0000313" key="7">
    <source>
        <dbReference type="EMBL" id="CAI4016495.1"/>
    </source>
</evidence>
<dbReference type="EMBL" id="CAMXCT020006588">
    <property type="protein sequence ID" value="CAL1169870.1"/>
    <property type="molecule type" value="Genomic_DNA"/>
</dbReference>
<gene>
    <name evidence="7" type="ORF">C1SCF055_LOCUS41231</name>
</gene>
<evidence type="ECO:0000256" key="2">
    <source>
        <dbReference type="ARBA" id="ARBA00022723"/>
    </source>
</evidence>
<name>A0A9P1GJQ6_9DINO</name>
<dbReference type="OrthoDB" id="435799at2759"/>
<dbReference type="Gene3D" id="3.10.120.10">
    <property type="entry name" value="Cytochrome b5-like heme/steroid binding domain"/>
    <property type="match status" value="1"/>
</dbReference>
<dbReference type="EMBL" id="CAMXCT010006588">
    <property type="protein sequence ID" value="CAI4016495.1"/>
    <property type="molecule type" value="Genomic_DNA"/>
</dbReference>
<dbReference type="PRINTS" id="PR00363">
    <property type="entry name" value="CYTOCHROMEB5"/>
</dbReference>
<feature type="transmembrane region" description="Helical" evidence="5">
    <location>
        <begin position="183"/>
        <end position="205"/>
    </location>
</feature>
<evidence type="ECO:0000256" key="5">
    <source>
        <dbReference type="SAM" id="Phobius"/>
    </source>
</evidence>
<feature type="transmembrane region" description="Helical" evidence="5">
    <location>
        <begin position="1188"/>
        <end position="1209"/>
    </location>
</feature>
<dbReference type="InterPro" id="IPR018506">
    <property type="entry name" value="Cyt_B5_heme-BS"/>
</dbReference>
<feature type="transmembrane region" description="Helical" evidence="5">
    <location>
        <begin position="1020"/>
        <end position="1041"/>
    </location>
</feature>
<keyword evidence="9" id="KW-1185">Reference proteome</keyword>
<dbReference type="GO" id="GO:0046872">
    <property type="term" value="F:metal ion binding"/>
    <property type="evidence" value="ECO:0007669"/>
    <property type="project" value="UniProtKB-KW"/>
</dbReference>
<accession>A0A9P1GJQ6</accession>
<feature type="transmembrane region" description="Helical" evidence="5">
    <location>
        <begin position="136"/>
        <end position="159"/>
    </location>
</feature>
<reference evidence="7" key="1">
    <citation type="submission" date="2022-10" db="EMBL/GenBank/DDBJ databases">
        <authorList>
            <person name="Chen Y."/>
            <person name="Dougan E. K."/>
            <person name="Chan C."/>
            <person name="Rhodes N."/>
            <person name="Thang M."/>
        </authorList>
    </citation>
    <scope>NUCLEOTIDE SEQUENCE</scope>
</reference>
<evidence type="ECO:0000313" key="9">
    <source>
        <dbReference type="Proteomes" id="UP001152797"/>
    </source>
</evidence>
<feature type="transmembrane region" description="Helical" evidence="5">
    <location>
        <begin position="872"/>
        <end position="890"/>
    </location>
</feature>
<feature type="transmembrane region" description="Helical" evidence="5">
    <location>
        <begin position="1094"/>
        <end position="1118"/>
    </location>
</feature>
<protein>
    <recommendedName>
        <fullName evidence="6">Cytochrome b5 heme-binding domain-containing protein</fullName>
    </recommendedName>
</protein>
<feature type="domain" description="Cytochrome b5 heme-binding" evidence="6">
    <location>
        <begin position="932"/>
        <end position="1002"/>
    </location>
</feature>
<keyword evidence="3" id="KW-0408">Iron</keyword>
<dbReference type="EMBL" id="CAMXCT030006588">
    <property type="protein sequence ID" value="CAL4803807.1"/>
    <property type="molecule type" value="Genomic_DNA"/>
</dbReference>
<evidence type="ECO:0000259" key="6">
    <source>
        <dbReference type="PROSITE" id="PS50255"/>
    </source>
</evidence>
<feature type="transmembrane region" description="Helical" evidence="5">
    <location>
        <begin position="226"/>
        <end position="253"/>
    </location>
</feature>
<dbReference type="InterPro" id="IPR050668">
    <property type="entry name" value="Cytochrome_b5"/>
</dbReference>
<dbReference type="GO" id="GO:0016020">
    <property type="term" value="C:membrane"/>
    <property type="evidence" value="ECO:0007669"/>
    <property type="project" value="TreeGrafter"/>
</dbReference>
<keyword evidence="5" id="KW-1133">Transmembrane helix</keyword>
<sequence>MEGCEVIDSFSRECLQIPLALKQVLPGILSSLILLLVGLFLVYIYLSRNARRPLARRLSFALMILGLLLGVPKFLSQVANPTRLSSTNLALHAIFAVGDVASHVGFVMLIYWDIVNEGMRLAFALDPKNQRRGVKMSTAAGLICMLVEGIFLTIFWILVYDMEELLDEDCRDARFTLSSTFALVQYALVFGAIPSLAFGRLLWGLHKLWKDLPRDIPRHLLYRLRFTQLCLALLTLLGITDGIVGLVVGFIPFWTSFSGFIYDDVALNCLSSLTILLLGIEVFLTHQQAKRRINGSFLLEEEQIRQLIKNGVSILASKQLRPTLQPDHFVMPPVWERGLNQCIAERFLDIYAGDKFKGENFTSEDPATSYVCIQLVKPMTEVARCSMWECLSAGFMGSQKSMAVAPGKYQYLAKPTVMVSHCWSSSYRELMQILKRYDENTNRSNYFFLDVFSMNQHDFADLGSRDSHALRDMYDTMLEALTQSIKVPGCMLLALTPHDRPKMLTRSWCLYEIYIAWKVKAEVSCGFIPEAEESIKRSLTKDDRFIRRLLSTIDAEASSATMKTDRDMILQLIHSAGIQRFNSFVREKLRNSLRVVALTTLREVEGAGTDSEALSPRSEASEPVTRSAFVHAGHFNPCFWGRRPKVCQKQEVLDGFGDSNPMFLVAQLARVACEGATAATATHLEVAVRGDFAGQVWHLPLPCAPALPTPKLQWEQSFEVDAAMAWTCVWFVLQGLLLWKAWKGVLGLLRSLGAAAALLLILDSRSCETGAMPALSKQAIASSVGLHGVAAALAVAEGLGSLWPRSARTSVARWRGGRHGAEVLSHLAALAALVVPHGSAWQLGLFVGLLPTASTALFYGSQLAFKRWIFPMELGLGLAALCHLLPFFVFKEPVPLLLALLSCSWLLRVPKLLANEQAPPSRDHELGETGLMAEEDPEEPCQVTIKGVNYDVTSFLEEHPGGAAVLLRHAGQDATEAFLSVGHSQEAWALLSRFPVVTGGLVARRPMEYSTVEPPGTQDLALQVLHLAAACLLTFLPRFMVDDSAAPMQALDLRGSAVPSALGLAVMGLAAQLLLFSPPWQVPSVRQGLQGVSILILALSSLLPLRVLSLAAAFASGILNYQASGCLRQVLSWTFLLLQAGPVASTAGCSETAGLLVSLQRIGLGGLGAGALLGLWERQQGLKFADAVAAALVALRVAGILSLISWLLLLLMGQVQIEVVAAIRCGGTGLLLALVKAAQLMESPWQLSAVWVAVVLGPAATLLELRQGLWMILPVLGWLLHFQGRAAALERQSCPTENSARIQFLLDNARSMLALAVWNLLGQPLARCVTWLLPGRLRVFAFEAPVDDLDGLLDLGVCLMLDGVHGGSVEPSPVPGHVVCNIGHLPTADEDDLRATVQSSLKIMEELSGVSSQMSKEPAEGAPGFVANLLCVLPKSGTRGRWIRPNWQSLREVNLSVWASAKDAQSWYRQSEAHAGIVAQHAEGKLRTFGNLLMTLEPLRVAYQSRCRACAALVEGLAARCQRCGGPTFDLPSF</sequence>
<organism evidence="7">
    <name type="scientific">Cladocopium goreaui</name>
    <dbReference type="NCBI Taxonomy" id="2562237"/>
    <lineage>
        <taxon>Eukaryota</taxon>
        <taxon>Sar</taxon>
        <taxon>Alveolata</taxon>
        <taxon>Dinophyceae</taxon>
        <taxon>Suessiales</taxon>
        <taxon>Symbiodiniaceae</taxon>
        <taxon>Cladocopium</taxon>
    </lineage>
</organism>
<keyword evidence="1" id="KW-0349">Heme</keyword>
<dbReference type="GO" id="GO:0020037">
    <property type="term" value="F:heme binding"/>
    <property type="evidence" value="ECO:0007669"/>
    <property type="project" value="InterPro"/>
</dbReference>
<feature type="transmembrane region" description="Helical" evidence="5">
    <location>
        <begin position="91"/>
        <end position="115"/>
    </location>
</feature>
<dbReference type="InterPro" id="IPR036400">
    <property type="entry name" value="Cyt_B5-like_heme/steroid_sf"/>
</dbReference>
<comment type="similarity">
    <text evidence="4">Belongs to the cytochrome b5 family.</text>
</comment>
<proteinExistence type="inferred from homology"/>
<dbReference type="PROSITE" id="PS50255">
    <property type="entry name" value="CYTOCHROME_B5_2"/>
    <property type="match status" value="1"/>
</dbReference>
<comment type="caution">
    <text evidence="7">The sequence shown here is derived from an EMBL/GenBank/DDBJ whole genome shotgun (WGS) entry which is preliminary data.</text>
</comment>
<feature type="transmembrane region" description="Helical" evidence="5">
    <location>
        <begin position="840"/>
        <end position="860"/>
    </location>
</feature>
<evidence type="ECO:0000256" key="4">
    <source>
        <dbReference type="ARBA" id="ARBA00038168"/>
    </source>
</evidence>
<evidence type="ECO:0000313" key="8">
    <source>
        <dbReference type="EMBL" id="CAL4803807.1"/>
    </source>
</evidence>
<dbReference type="SMART" id="SM01117">
    <property type="entry name" value="Cyt-b5"/>
    <property type="match status" value="1"/>
</dbReference>
<dbReference type="PROSITE" id="PS00191">
    <property type="entry name" value="CYTOCHROME_B5_1"/>
    <property type="match status" value="1"/>
</dbReference>
<feature type="transmembrane region" description="Helical" evidence="5">
    <location>
        <begin position="58"/>
        <end position="79"/>
    </location>
</feature>
<evidence type="ECO:0000256" key="1">
    <source>
        <dbReference type="ARBA" id="ARBA00022617"/>
    </source>
</evidence>
<keyword evidence="2" id="KW-0479">Metal-binding</keyword>
<dbReference type="PANTHER" id="PTHR19359">
    <property type="entry name" value="CYTOCHROME B5"/>
    <property type="match status" value="1"/>
</dbReference>